<feature type="domain" description="Phosphodiester glycosidase" evidence="1">
    <location>
        <begin position="4"/>
        <end position="86"/>
    </location>
</feature>
<keyword evidence="3" id="KW-1185">Reference proteome</keyword>
<dbReference type="PANTHER" id="PTHR40446:SF2">
    <property type="entry name" value="N-ACETYLGLUCOSAMINE-1-PHOSPHODIESTER ALPHA-N-ACETYLGLUCOSAMINIDASE"/>
    <property type="match status" value="1"/>
</dbReference>
<evidence type="ECO:0000313" key="2">
    <source>
        <dbReference type="EMBL" id="GAE87248.1"/>
    </source>
</evidence>
<comment type="caution">
    <text evidence="2">The sequence shown here is derived from an EMBL/GenBank/DDBJ whole genome shotgun (WGS) entry which is preliminary data.</text>
</comment>
<dbReference type="PANTHER" id="PTHR40446">
    <property type="entry name" value="N-ACETYLGLUCOSAMINE-1-PHOSPHODIESTER ALPHA-N-ACETYLGLUCOSAMINIDASE"/>
    <property type="match status" value="1"/>
</dbReference>
<evidence type="ECO:0000259" key="1">
    <source>
        <dbReference type="Pfam" id="PF09992"/>
    </source>
</evidence>
<dbReference type="Proteomes" id="UP000019109">
    <property type="component" value="Unassembled WGS sequence"/>
</dbReference>
<proteinExistence type="predicted"/>
<gene>
    <name evidence="2" type="ORF">JCM21531_602</name>
</gene>
<dbReference type="EMBL" id="BAVR01000005">
    <property type="protein sequence ID" value="GAE87248.1"/>
    <property type="molecule type" value="Genomic_DNA"/>
</dbReference>
<name>W4V336_9FIRM</name>
<sequence>MLTNRDPRTAIGVRYDGKVLLITVDGRQPGYSLGLSSRELAGYLVSLGVKDAAMLDGGASTQMVIENETVNRLPARERMLGGGIVVIVSKDLAN</sequence>
<dbReference type="AlphaFoldDB" id="W4V336"/>
<dbReference type="Pfam" id="PF09992">
    <property type="entry name" value="NAGPA"/>
    <property type="match status" value="1"/>
</dbReference>
<reference evidence="2" key="1">
    <citation type="journal article" date="2014" name="Genome Announc.">
        <title>Draft Genome Sequence of Clostridium straminisolvens Strain JCM 21531T, Isolated from a Cellulose-Degrading Bacterial Community.</title>
        <authorList>
            <person name="Yuki M."/>
            <person name="Oshima K."/>
            <person name="Suda W."/>
            <person name="Sakamoto M."/>
            <person name="Kitamura K."/>
            <person name="Iida T."/>
            <person name="Hattori M."/>
            <person name="Ohkuma M."/>
        </authorList>
    </citation>
    <scope>NUCLEOTIDE SEQUENCE [LARGE SCALE GENOMIC DNA]</scope>
    <source>
        <strain evidence="2">JCM 21531</strain>
    </source>
</reference>
<dbReference type="InterPro" id="IPR018711">
    <property type="entry name" value="NAGPA"/>
</dbReference>
<accession>W4V336</accession>
<dbReference type="STRING" id="1294263.JCM21531_602"/>
<evidence type="ECO:0000313" key="3">
    <source>
        <dbReference type="Proteomes" id="UP000019109"/>
    </source>
</evidence>
<organism evidence="2 3">
    <name type="scientific">Acetivibrio straminisolvens JCM 21531</name>
    <dbReference type="NCBI Taxonomy" id="1294263"/>
    <lineage>
        <taxon>Bacteria</taxon>
        <taxon>Bacillati</taxon>
        <taxon>Bacillota</taxon>
        <taxon>Clostridia</taxon>
        <taxon>Eubacteriales</taxon>
        <taxon>Oscillospiraceae</taxon>
        <taxon>Acetivibrio</taxon>
    </lineage>
</organism>
<protein>
    <recommendedName>
        <fullName evidence="1">Phosphodiester glycosidase domain-containing protein</fullName>
    </recommendedName>
</protein>